<keyword evidence="2" id="KW-0378">Hydrolase</keyword>
<feature type="domain" description="Integrase catalytic" evidence="4">
    <location>
        <begin position="1"/>
        <end position="97"/>
    </location>
</feature>
<dbReference type="SUPFAM" id="SSF53098">
    <property type="entry name" value="Ribonuclease H-like"/>
    <property type="match status" value="1"/>
</dbReference>
<name>A0ABQ5HPL5_9ASTR</name>
<keyword evidence="6" id="KW-1185">Reference proteome</keyword>
<evidence type="ECO:0000259" key="4">
    <source>
        <dbReference type="PROSITE" id="PS50994"/>
    </source>
</evidence>
<protein>
    <submittedName>
        <fullName evidence="5">Retrovirus-related pol polyprotein from transposon TNT 1-94</fullName>
    </submittedName>
</protein>
<proteinExistence type="predicted"/>
<evidence type="ECO:0000313" key="5">
    <source>
        <dbReference type="EMBL" id="GJT89785.1"/>
    </source>
</evidence>
<comment type="caution">
    <text evidence="5">The sequence shown here is derived from an EMBL/GenBank/DDBJ whole genome shotgun (WGS) entry which is preliminary data.</text>
</comment>
<evidence type="ECO:0000313" key="6">
    <source>
        <dbReference type="Proteomes" id="UP001151760"/>
    </source>
</evidence>
<keyword evidence="1" id="KW-0479">Metal-binding</keyword>
<dbReference type="InterPro" id="IPR012337">
    <property type="entry name" value="RNaseH-like_sf"/>
</dbReference>
<dbReference type="Pfam" id="PF00665">
    <property type="entry name" value="rve"/>
    <property type="match status" value="1"/>
</dbReference>
<evidence type="ECO:0000256" key="1">
    <source>
        <dbReference type="ARBA" id="ARBA00022723"/>
    </source>
</evidence>
<dbReference type="InterPro" id="IPR001584">
    <property type="entry name" value="Integrase_cat-core"/>
</dbReference>
<feature type="region of interest" description="Disordered" evidence="3">
    <location>
        <begin position="184"/>
        <end position="241"/>
    </location>
</feature>
<reference evidence="5" key="1">
    <citation type="journal article" date="2022" name="Int. J. Mol. Sci.">
        <title>Draft Genome of Tanacetum Coccineum: Genomic Comparison of Closely Related Tanacetum-Family Plants.</title>
        <authorList>
            <person name="Yamashiro T."/>
            <person name="Shiraishi A."/>
            <person name="Nakayama K."/>
            <person name="Satake H."/>
        </authorList>
    </citation>
    <scope>NUCLEOTIDE SEQUENCE</scope>
</reference>
<dbReference type="PANTHER" id="PTHR42648">
    <property type="entry name" value="TRANSPOSASE, PUTATIVE-RELATED"/>
    <property type="match status" value="1"/>
</dbReference>
<feature type="compositionally biased region" description="Polar residues" evidence="3">
    <location>
        <begin position="184"/>
        <end position="194"/>
    </location>
</feature>
<reference evidence="5" key="2">
    <citation type="submission" date="2022-01" db="EMBL/GenBank/DDBJ databases">
        <authorList>
            <person name="Yamashiro T."/>
            <person name="Shiraishi A."/>
            <person name="Satake H."/>
            <person name="Nakayama K."/>
        </authorList>
    </citation>
    <scope>NUCLEOTIDE SEQUENCE</scope>
</reference>
<dbReference type="Proteomes" id="UP001151760">
    <property type="component" value="Unassembled WGS sequence"/>
</dbReference>
<dbReference type="EMBL" id="BQNB010019860">
    <property type="protein sequence ID" value="GJT89785.1"/>
    <property type="molecule type" value="Genomic_DNA"/>
</dbReference>
<feature type="compositionally biased region" description="Basic and acidic residues" evidence="3">
    <location>
        <begin position="199"/>
        <end position="211"/>
    </location>
</feature>
<evidence type="ECO:0000256" key="3">
    <source>
        <dbReference type="SAM" id="MobiDB-lite"/>
    </source>
</evidence>
<evidence type="ECO:0000256" key="2">
    <source>
        <dbReference type="ARBA" id="ARBA00022801"/>
    </source>
</evidence>
<dbReference type="InterPro" id="IPR036397">
    <property type="entry name" value="RNaseH_sf"/>
</dbReference>
<dbReference type="PROSITE" id="PS50994">
    <property type="entry name" value="INTEGRASE"/>
    <property type="match status" value="1"/>
</dbReference>
<dbReference type="InterPro" id="IPR013103">
    <property type="entry name" value="RVT_2"/>
</dbReference>
<dbReference type="InterPro" id="IPR039537">
    <property type="entry name" value="Retrotran_Ty1/copia-like"/>
</dbReference>
<dbReference type="PANTHER" id="PTHR42648:SF32">
    <property type="entry name" value="RIBONUCLEASE H-LIKE DOMAIN, GAG-PRE-INTEGRASE DOMAIN PROTEIN-RELATED"/>
    <property type="match status" value="1"/>
</dbReference>
<gene>
    <name evidence="5" type="ORF">Tco_1078630</name>
</gene>
<dbReference type="Pfam" id="PF07727">
    <property type="entry name" value="RVT_2"/>
    <property type="match status" value="1"/>
</dbReference>
<accession>A0ABQ5HPL5</accession>
<dbReference type="Gene3D" id="3.30.420.10">
    <property type="entry name" value="Ribonuclease H-like superfamily/Ribonuclease H"/>
    <property type="match status" value="1"/>
</dbReference>
<sequence length="537" mass="61490">MHKKYCLVITDDFSRFTWVFFLKTKDETSEILMNFIKEIENQVDKNVKIIRSDNGTEFKNKVMDAFCREKCIKREYSVARTPQQNGVAKKRNRTLIEAARTMVLIVKPHYKTPYELFRGLKPSLSFMKPFGCHVTILNTLDSLGKFDGKSDDGFLLENKTMIEGSGPKWLFDIDSLTQSMNYVPVSTGTTTNESAGEPKSVDDDPKMVADDLHDDDNTGSSEVNTDGPIVNTASPEDMFGDDHSLEATHVEFVSDEDEPQVELGNITNSYTIPNTIKQGFLSAVYEEKTRPKLNTCLFSYFLSQIEPNRVTKALSDPAWVEAMQEELLQFELKMVWIQVDLPKGKRPIGLKWIFKNKSNEKEIVINNKARLVAQGHTQEEDINYDDVFAPIARIKAIRLFLAYASFIGFMVYQMDVNSTFLYGKIEEEVYVCQPPGFEDPNFPDKVYKVVKALYGLHQAPRAFVRIDLRLGSTSGIRASALRNFDLEDMELENNQNNALAKLLLLKLGEYEMWEIRIKQYFQIQDYALWDIIENGNS</sequence>
<organism evidence="5 6">
    <name type="scientific">Tanacetum coccineum</name>
    <dbReference type="NCBI Taxonomy" id="301880"/>
    <lineage>
        <taxon>Eukaryota</taxon>
        <taxon>Viridiplantae</taxon>
        <taxon>Streptophyta</taxon>
        <taxon>Embryophyta</taxon>
        <taxon>Tracheophyta</taxon>
        <taxon>Spermatophyta</taxon>
        <taxon>Magnoliopsida</taxon>
        <taxon>eudicotyledons</taxon>
        <taxon>Gunneridae</taxon>
        <taxon>Pentapetalae</taxon>
        <taxon>asterids</taxon>
        <taxon>campanulids</taxon>
        <taxon>Asterales</taxon>
        <taxon>Asteraceae</taxon>
        <taxon>Asteroideae</taxon>
        <taxon>Anthemideae</taxon>
        <taxon>Anthemidinae</taxon>
        <taxon>Tanacetum</taxon>
    </lineage>
</organism>